<evidence type="ECO:0000256" key="1">
    <source>
        <dbReference type="ARBA" id="ARBA00004141"/>
    </source>
</evidence>
<sequence>MVSKILKTTMHLPDRIQAICWVQFWAWIGWFPFLFYSTTWVGEVYFRYSNHPAVAESTDALGDIGRVGSLSLVVFSIITFAGSVLLPWLVQSPDYEKPGFTPRPPRSIAPLVNSLHQYKPDLMTAWMISHIIFAGAMSLAPFVRSLKMATIIVSICGIPWALACWAPFAFMGIEINRLTAPNTILANGSSYRRLSNTENDFASPAPSPTFLRLNHLDRDIDDSADASTGETAGIYLGILNLFTTLPQFVGTFISMIVFSLLEPGKHPELHKGSEQGQEGEATEKSTDGPNAIAVCLFIGALSAVGAAYATARMKAAR</sequence>
<feature type="transmembrane region" description="Helical" evidence="6">
    <location>
        <begin position="21"/>
        <end position="42"/>
    </location>
</feature>
<keyword evidence="3 6" id="KW-0812">Transmembrane</keyword>
<reference evidence="7" key="1">
    <citation type="submission" date="2021-03" db="EMBL/GenBank/DDBJ databases">
        <authorList>
            <person name="Tagirdzhanova G."/>
        </authorList>
    </citation>
    <scope>NUCLEOTIDE SEQUENCE</scope>
</reference>
<keyword evidence="2" id="KW-0813">Transport</keyword>
<organism evidence="7 8">
    <name type="scientific">Heterodermia speciosa</name>
    <dbReference type="NCBI Taxonomy" id="116794"/>
    <lineage>
        <taxon>Eukaryota</taxon>
        <taxon>Fungi</taxon>
        <taxon>Dikarya</taxon>
        <taxon>Ascomycota</taxon>
        <taxon>Pezizomycotina</taxon>
        <taxon>Lecanoromycetes</taxon>
        <taxon>OSLEUM clade</taxon>
        <taxon>Lecanoromycetidae</taxon>
        <taxon>Caliciales</taxon>
        <taxon>Physciaceae</taxon>
        <taxon>Heterodermia</taxon>
    </lineage>
</organism>
<dbReference type="GO" id="GO:0008506">
    <property type="term" value="F:sucrose:proton symporter activity"/>
    <property type="evidence" value="ECO:0007669"/>
    <property type="project" value="TreeGrafter"/>
</dbReference>
<feature type="transmembrane region" description="Helical" evidence="6">
    <location>
        <begin position="123"/>
        <end position="143"/>
    </location>
</feature>
<feature type="transmembrane region" description="Helical" evidence="6">
    <location>
        <begin position="70"/>
        <end position="90"/>
    </location>
</feature>
<dbReference type="EMBL" id="CAJPDS010000029">
    <property type="protein sequence ID" value="CAF9921949.1"/>
    <property type="molecule type" value="Genomic_DNA"/>
</dbReference>
<accession>A0A8H3FCC8</accession>
<evidence type="ECO:0000313" key="8">
    <source>
        <dbReference type="Proteomes" id="UP000664521"/>
    </source>
</evidence>
<evidence type="ECO:0000313" key="7">
    <source>
        <dbReference type="EMBL" id="CAF9921949.1"/>
    </source>
</evidence>
<gene>
    <name evidence="7" type="ORF">HETSPECPRED_004680</name>
</gene>
<dbReference type="GO" id="GO:0005886">
    <property type="term" value="C:plasma membrane"/>
    <property type="evidence" value="ECO:0007669"/>
    <property type="project" value="TreeGrafter"/>
</dbReference>
<dbReference type="OrthoDB" id="28755at2759"/>
<comment type="caution">
    <text evidence="7">The sequence shown here is derived from an EMBL/GenBank/DDBJ whole genome shotgun (WGS) entry which is preliminary data.</text>
</comment>
<protein>
    <submittedName>
        <fullName evidence="7">Uncharacterized protein</fullName>
    </submittedName>
</protein>
<keyword evidence="5 6" id="KW-0472">Membrane</keyword>
<name>A0A8H3FCC8_9LECA</name>
<evidence type="ECO:0000256" key="6">
    <source>
        <dbReference type="SAM" id="Phobius"/>
    </source>
</evidence>
<evidence type="ECO:0000256" key="5">
    <source>
        <dbReference type="ARBA" id="ARBA00023136"/>
    </source>
</evidence>
<feature type="transmembrane region" description="Helical" evidence="6">
    <location>
        <begin position="291"/>
        <end position="311"/>
    </location>
</feature>
<keyword evidence="8" id="KW-1185">Reference proteome</keyword>
<feature type="transmembrane region" description="Helical" evidence="6">
    <location>
        <begin position="238"/>
        <end position="261"/>
    </location>
</feature>
<evidence type="ECO:0000256" key="3">
    <source>
        <dbReference type="ARBA" id="ARBA00022692"/>
    </source>
</evidence>
<dbReference type="PANTHER" id="PTHR19432">
    <property type="entry name" value="SUGAR TRANSPORTER"/>
    <property type="match status" value="1"/>
</dbReference>
<dbReference type="Proteomes" id="UP000664521">
    <property type="component" value="Unassembled WGS sequence"/>
</dbReference>
<evidence type="ECO:0000256" key="4">
    <source>
        <dbReference type="ARBA" id="ARBA00022989"/>
    </source>
</evidence>
<keyword evidence="4 6" id="KW-1133">Transmembrane helix</keyword>
<proteinExistence type="predicted"/>
<dbReference type="AlphaFoldDB" id="A0A8H3FCC8"/>
<dbReference type="PANTHER" id="PTHR19432:SF76">
    <property type="entry name" value="TRANSPORTER, PUTATIVE (EUROFUNG)-RELATED"/>
    <property type="match status" value="1"/>
</dbReference>
<evidence type="ECO:0000256" key="2">
    <source>
        <dbReference type="ARBA" id="ARBA00022448"/>
    </source>
</evidence>
<comment type="subcellular location">
    <subcellularLocation>
        <location evidence="1">Membrane</location>
        <topology evidence="1">Multi-pass membrane protein</topology>
    </subcellularLocation>
</comment>
<feature type="transmembrane region" description="Helical" evidence="6">
    <location>
        <begin position="149"/>
        <end position="170"/>
    </location>
</feature>